<dbReference type="SMART" id="SM00060">
    <property type="entry name" value="FN3"/>
    <property type="match status" value="3"/>
</dbReference>
<gene>
    <name evidence="7" type="ORF">L596_008356</name>
</gene>
<dbReference type="InterPro" id="IPR013098">
    <property type="entry name" value="Ig_I-set"/>
</dbReference>
<evidence type="ECO:0000256" key="2">
    <source>
        <dbReference type="ARBA" id="ARBA00023157"/>
    </source>
</evidence>
<dbReference type="SUPFAM" id="SSF48726">
    <property type="entry name" value="Immunoglobulin"/>
    <property type="match status" value="2"/>
</dbReference>
<keyword evidence="4" id="KW-0472">Membrane</keyword>
<keyword evidence="1" id="KW-0677">Repeat</keyword>
<reference evidence="7 8" key="1">
    <citation type="journal article" date="2015" name="Genome Biol.">
        <title>Comparative genomics of Steinernema reveals deeply conserved gene regulatory networks.</title>
        <authorList>
            <person name="Dillman A.R."/>
            <person name="Macchietto M."/>
            <person name="Porter C.F."/>
            <person name="Rogers A."/>
            <person name="Williams B."/>
            <person name="Antoshechkin I."/>
            <person name="Lee M.M."/>
            <person name="Goodwin Z."/>
            <person name="Lu X."/>
            <person name="Lewis E.E."/>
            <person name="Goodrich-Blair H."/>
            <person name="Stock S.P."/>
            <person name="Adams B.J."/>
            <person name="Sternberg P.W."/>
            <person name="Mortazavi A."/>
        </authorList>
    </citation>
    <scope>NUCLEOTIDE SEQUENCE [LARGE SCALE GENOMIC DNA]</scope>
    <source>
        <strain evidence="7 8">ALL</strain>
    </source>
</reference>
<evidence type="ECO:0000259" key="5">
    <source>
        <dbReference type="PROSITE" id="PS50835"/>
    </source>
</evidence>
<evidence type="ECO:0000313" key="7">
    <source>
        <dbReference type="EMBL" id="TKR94004.1"/>
    </source>
</evidence>
<dbReference type="InterPro" id="IPR003961">
    <property type="entry name" value="FN3_dom"/>
</dbReference>
<dbReference type="CDD" id="cd00063">
    <property type="entry name" value="FN3"/>
    <property type="match status" value="2"/>
</dbReference>
<dbReference type="CDD" id="cd00096">
    <property type="entry name" value="Ig"/>
    <property type="match status" value="1"/>
</dbReference>
<dbReference type="PROSITE" id="PS50835">
    <property type="entry name" value="IG_LIKE"/>
    <property type="match status" value="3"/>
</dbReference>
<dbReference type="InterPro" id="IPR003599">
    <property type="entry name" value="Ig_sub"/>
</dbReference>
<dbReference type="InterPro" id="IPR036179">
    <property type="entry name" value="Ig-like_dom_sf"/>
</dbReference>
<feature type="domain" description="Fibronectin type-III" evidence="6">
    <location>
        <begin position="1071"/>
        <end position="1167"/>
    </location>
</feature>
<feature type="region of interest" description="Disordered" evidence="3">
    <location>
        <begin position="1509"/>
        <end position="1537"/>
    </location>
</feature>
<feature type="transmembrane region" description="Helical" evidence="4">
    <location>
        <begin position="1184"/>
        <end position="1208"/>
    </location>
</feature>
<dbReference type="InterPro" id="IPR013783">
    <property type="entry name" value="Ig-like_fold"/>
</dbReference>
<keyword evidence="8" id="KW-1185">Reference proteome</keyword>
<keyword evidence="2" id="KW-1015">Disulfide bond</keyword>
<feature type="compositionally biased region" description="Low complexity" evidence="3">
    <location>
        <begin position="1509"/>
        <end position="1534"/>
    </location>
</feature>
<dbReference type="OrthoDB" id="5798958at2759"/>
<keyword evidence="4" id="KW-1133">Transmembrane helix</keyword>
<evidence type="ECO:0000259" key="6">
    <source>
        <dbReference type="PROSITE" id="PS50853"/>
    </source>
</evidence>
<dbReference type="Pfam" id="PF13927">
    <property type="entry name" value="Ig_3"/>
    <property type="match status" value="1"/>
</dbReference>
<evidence type="ECO:0000256" key="3">
    <source>
        <dbReference type="SAM" id="MobiDB-lite"/>
    </source>
</evidence>
<reference evidence="7 8" key="2">
    <citation type="journal article" date="2019" name="G3 (Bethesda)">
        <title>Hybrid Assembly of the Genome of the Entomopathogenic Nematode Steinernema carpocapsae Identifies the X-Chromosome.</title>
        <authorList>
            <person name="Serra L."/>
            <person name="Macchietto M."/>
            <person name="Macias-Munoz A."/>
            <person name="McGill C.J."/>
            <person name="Rodriguez I.M."/>
            <person name="Rodriguez B."/>
            <person name="Murad R."/>
            <person name="Mortazavi A."/>
        </authorList>
    </citation>
    <scope>NUCLEOTIDE SEQUENCE [LARGE SCALE GENOMIC DNA]</scope>
    <source>
        <strain evidence="7 8">ALL</strain>
    </source>
</reference>
<organism evidence="7 8">
    <name type="scientific">Steinernema carpocapsae</name>
    <name type="common">Entomopathogenic nematode</name>
    <dbReference type="NCBI Taxonomy" id="34508"/>
    <lineage>
        <taxon>Eukaryota</taxon>
        <taxon>Metazoa</taxon>
        <taxon>Ecdysozoa</taxon>
        <taxon>Nematoda</taxon>
        <taxon>Chromadorea</taxon>
        <taxon>Rhabditida</taxon>
        <taxon>Tylenchina</taxon>
        <taxon>Panagrolaimomorpha</taxon>
        <taxon>Strongyloidoidea</taxon>
        <taxon>Steinernematidae</taxon>
        <taxon>Steinernema</taxon>
    </lineage>
</organism>
<feature type="domain" description="Ig-like" evidence="5">
    <location>
        <begin position="299"/>
        <end position="409"/>
    </location>
</feature>
<name>A0A4U5PDB5_STECR</name>
<accession>A0A4U5PDB5</accession>
<dbReference type="Pfam" id="PF07679">
    <property type="entry name" value="I-set"/>
    <property type="match status" value="1"/>
</dbReference>
<dbReference type="SMART" id="SM00409">
    <property type="entry name" value="IG"/>
    <property type="match status" value="3"/>
</dbReference>
<feature type="domain" description="Ig-like" evidence="5">
    <location>
        <begin position="520"/>
        <end position="624"/>
    </location>
</feature>
<feature type="region of interest" description="Disordered" evidence="3">
    <location>
        <begin position="105"/>
        <end position="161"/>
    </location>
</feature>
<feature type="domain" description="Ig-like" evidence="5">
    <location>
        <begin position="184"/>
        <end position="297"/>
    </location>
</feature>
<dbReference type="SMART" id="SM00408">
    <property type="entry name" value="IGc2"/>
    <property type="match status" value="2"/>
</dbReference>
<keyword evidence="4" id="KW-0812">Transmembrane</keyword>
<protein>
    <submittedName>
        <fullName evidence="7">Uncharacterized protein</fullName>
    </submittedName>
</protein>
<dbReference type="PANTHER" id="PTHR44170:SF56">
    <property type="entry name" value="FIBRONECTIN TYPE-III DOMAIN-CONTAINING PROTEIN"/>
    <property type="match status" value="1"/>
</dbReference>
<feature type="compositionally biased region" description="Basic and acidic residues" evidence="3">
    <location>
        <begin position="1338"/>
        <end position="1349"/>
    </location>
</feature>
<feature type="compositionally biased region" description="Polar residues" evidence="3">
    <location>
        <begin position="110"/>
        <end position="123"/>
    </location>
</feature>
<dbReference type="InterPro" id="IPR003598">
    <property type="entry name" value="Ig_sub2"/>
</dbReference>
<feature type="region of interest" description="Disordered" evidence="3">
    <location>
        <begin position="1338"/>
        <end position="1377"/>
    </location>
</feature>
<feature type="compositionally biased region" description="Polar residues" evidence="3">
    <location>
        <begin position="9"/>
        <end position="21"/>
    </location>
</feature>
<sequence length="1597" mass="179005">MVPDLGTAVPSTASKYPSNEFQDSEHLEVHQRRRRVEERAANSQSRKRYKNCAPTIFRRFSGNGAAASTFLRFCVAFSILGCLLAAATDPSAAVQSPWNHQQGDVEFYGYSSTSPQTQKSASNRPRPKPFSEPTQESRKQKVVVSRNRTSEEEPPETPPSDVVEEIIAPKKLGHVTKSVDALRPFLHFTRQGNLAFADGSTLETVYHETGEFNDIFIDPKGSISVKLGCYVSPFEHKEKGKEAYSYSEMMKTVRWLRNDVPIAGNSRFVELPNATAADVATYRCIADTIEVDSNTETYPKGALVSDVIRVRLTEAHQFLKHPTSQAVVEGRSVRMHCRASGAPIPKLRWFKDDVPLNSEDLGNELSVIYIIPGESVLHLRNVSDLNEGRYRCETEENNFFDVLKSATATLQVMKGPPNTRTDPNELVRSPEFLKSAENGAIVECLPVDSSLVSWRIVLKNVSEEDHDPNDDVSLADNSSLIVKTQPYESTVYECLRGIPVLNGTELQILKNVSVHQTERPFIFMSVESPHLNVVHQGNLQRFKCWFMTSGNLTVVDVKWYFNGKLLTTNGHYKLIPKDNKVAIDRTTAFGTYVSSELVIENTQMEHEGLYQCVMSNEVGQNTFVHALHVHAKVQDGIENFTAEVDHRRGKIKLKWQLPKSMGHMEAHLKIFLLNYWTNTAYNTIQLEDSIQCKTSGLCETDCCSNEYKMKPHTNYTLQVSMMDENRVQPTSNKIEIQSFDGTARDPLQLRTLYTDGNLLVEWDPPSEEQLEGVIQEYSVETYTEPKAGRRQPTRPNQTFLAADATQFIIPNVSVGNHFHVRVIPATRAGLPKDLRTHDYEFTRIPPILDLTGVNASLDVPDFAISQNMNAVMTLNWSKPMSSEIETIRISYLEIGDDMDSRLYETKVPVKDDEVQITEGIGLVKKYQVCAEFITSADIHGFRVCQHIHFTGSKELFGLSNPRLPNAVTCEESSVDCWCGPSENKGEATRVNWQVPNQADLDITYIVHHVIRGQDTQYEEPTHETKEKFADLPDLKPNTTYEIMVEARDQAGQKVTGSWFFCKTPIFVQIPYPENIEFFPVGPTKVRATWLPQLDDGDPLFKDVIGYTVYVYQGQKLKEKFNVDGRNESSMEMYLPASEFEFSISARTGKPSTSSAKSPPVFLSLVPTTTSTTTESWIVENQFRLSISTLIVISFTSLLIVLCACMVRVRYCKNRKIMRLDRSLVEDVEKNAIEMDMISVSRGDPNRAPREGFNSVEAIRLLNDDPPLIGFKKLDEKGGEFGVYPSGRRMFERRLDEGDPLLSGIIFTSTVPFWPTEESEDVEEPVEEPPEEVVVVHASEHDEEPEKASEEELSSVSNETFDLLEEPKPSEEKEEIEVPTNEATIDLELSRGDLPLPPLLPSVRLIRSQSCDALPISLGREPRRASSKSTSLHSCAGLFVAPGKPGGESAASTSGTSSSPHHSPTTAANFTSSLPTNLNDSGIVYDDLVNNQSHHLSLIPRILLRPPLRTSSATSRRTLSPTSPLPTKTTQLSTSQNPNFQSVYSPSFTQLYHVSDCQVSPPTHPLLSRSQSRFQIAPFSLVVPFELPNSKYRTARLP</sequence>
<dbReference type="PROSITE" id="PS50853">
    <property type="entry name" value="FN3"/>
    <property type="match status" value="2"/>
</dbReference>
<feature type="region of interest" description="Disordered" evidence="3">
    <location>
        <begin position="1442"/>
        <end position="1472"/>
    </location>
</feature>
<comment type="caution">
    <text evidence="7">The sequence shown here is derived from an EMBL/GenBank/DDBJ whole genome shotgun (WGS) entry which is preliminary data.</text>
</comment>
<evidence type="ECO:0000256" key="4">
    <source>
        <dbReference type="SAM" id="Phobius"/>
    </source>
</evidence>
<dbReference type="InterPro" id="IPR007110">
    <property type="entry name" value="Ig-like_dom"/>
</dbReference>
<dbReference type="EMBL" id="AZBU02000002">
    <property type="protein sequence ID" value="TKR94004.1"/>
    <property type="molecule type" value="Genomic_DNA"/>
</dbReference>
<dbReference type="SUPFAM" id="SSF49265">
    <property type="entry name" value="Fibronectin type III"/>
    <property type="match status" value="2"/>
</dbReference>
<dbReference type="GO" id="GO:0098609">
    <property type="term" value="P:cell-cell adhesion"/>
    <property type="evidence" value="ECO:0007669"/>
    <property type="project" value="TreeGrafter"/>
</dbReference>
<feature type="domain" description="Fibronectin type-III" evidence="6">
    <location>
        <begin position="743"/>
        <end position="847"/>
    </location>
</feature>
<dbReference type="PANTHER" id="PTHR44170">
    <property type="entry name" value="PROTEIN SIDEKICK"/>
    <property type="match status" value="1"/>
</dbReference>
<evidence type="ECO:0000313" key="8">
    <source>
        <dbReference type="Proteomes" id="UP000298663"/>
    </source>
</evidence>
<proteinExistence type="predicted"/>
<evidence type="ECO:0000256" key="1">
    <source>
        <dbReference type="ARBA" id="ARBA00022737"/>
    </source>
</evidence>
<dbReference type="InterPro" id="IPR036116">
    <property type="entry name" value="FN3_sf"/>
</dbReference>
<dbReference type="Proteomes" id="UP000298663">
    <property type="component" value="Unassembled WGS sequence"/>
</dbReference>
<dbReference type="Gene3D" id="2.60.40.10">
    <property type="entry name" value="Immunoglobulins"/>
    <property type="match status" value="4"/>
</dbReference>
<feature type="region of interest" description="Disordered" evidence="3">
    <location>
        <begin position="1"/>
        <end position="28"/>
    </location>
</feature>
<feature type="compositionally biased region" description="Low complexity" evidence="3">
    <location>
        <begin position="1448"/>
        <end position="1467"/>
    </location>
</feature>